<dbReference type="GO" id="GO:0003677">
    <property type="term" value="F:DNA binding"/>
    <property type="evidence" value="ECO:0007669"/>
    <property type="project" value="InterPro"/>
</dbReference>
<dbReference type="InterPro" id="IPR012308">
    <property type="entry name" value="DNA_ligase_ATP-dep_N"/>
</dbReference>
<evidence type="ECO:0000313" key="10">
    <source>
        <dbReference type="Proteomes" id="UP000034852"/>
    </source>
</evidence>
<dbReference type="PANTHER" id="PTHR45674:SF4">
    <property type="entry name" value="DNA LIGASE 1"/>
    <property type="match status" value="1"/>
</dbReference>
<evidence type="ECO:0000256" key="3">
    <source>
        <dbReference type="ARBA" id="ARBA00022741"/>
    </source>
</evidence>
<organism evidence="9 10">
    <name type="scientific">candidate division WS6 bacterium GW2011_GWA2_37_6</name>
    <dbReference type="NCBI Taxonomy" id="1619087"/>
    <lineage>
        <taxon>Bacteria</taxon>
        <taxon>Candidatus Dojkabacteria</taxon>
    </lineage>
</organism>
<dbReference type="InterPro" id="IPR036599">
    <property type="entry name" value="DNA_ligase_N_sf"/>
</dbReference>
<keyword evidence="5" id="KW-0067">ATP-binding</keyword>
<keyword evidence="2 9" id="KW-0436">Ligase</keyword>
<keyword evidence="6" id="KW-0233">DNA recombination</keyword>
<dbReference type="PANTHER" id="PTHR45674">
    <property type="entry name" value="DNA LIGASE 1/3 FAMILY MEMBER"/>
    <property type="match status" value="1"/>
</dbReference>
<dbReference type="InterPro" id="IPR016059">
    <property type="entry name" value="DNA_ligase_ATP-dep_CS"/>
</dbReference>
<evidence type="ECO:0000256" key="6">
    <source>
        <dbReference type="ARBA" id="ARBA00023172"/>
    </source>
</evidence>
<dbReference type="SUPFAM" id="SSF117018">
    <property type="entry name" value="ATP-dependent DNA ligase DNA-binding domain"/>
    <property type="match status" value="1"/>
</dbReference>
<dbReference type="InterPro" id="IPR050191">
    <property type="entry name" value="ATP-dep_DNA_ligase"/>
</dbReference>
<dbReference type="InterPro" id="IPR012310">
    <property type="entry name" value="DNA_ligase_ATP-dep_cent"/>
</dbReference>
<dbReference type="Gene3D" id="1.10.3260.10">
    <property type="entry name" value="DNA ligase, ATP-dependent, N-terminal domain"/>
    <property type="match status" value="1"/>
</dbReference>
<dbReference type="EMBL" id="LBTH01000031">
    <property type="protein sequence ID" value="KKQ35232.1"/>
    <property type="molecule type" value="Genomic_DNA"/>
</dbReference>
<evidence type="ECO:0000313" key="9">
    <source>
        <dbReference type="EMBL" id="KKQ35232.1"/>
    </source>
</evidence>
<dbReference type="GO" id="GO:0006310">
    <property type="term" value="P:DNA recombination"/>
    <property type="evidence" value="ECO:0007669"/>
    <property type="project" value="UniProtKB-KW"/>
</dbReference>
<comment type="similarity">
    <text evidence="1">Belongs to the ATP-dependent DNA ligase family.</text>
</comment>
<dbReference type="Proteomes" id="UP000034852">
    <property type="component" value="Unassembled WGS sequence"/>
</dbReference>
<dbReference type="SUPFAM" id="SSF56091">
    <property type="entry name" value="DNA ligase/mRNA capping enzyme, catalytic domain"/>
    <property type="match status" value="1"/>
</dbReference>
<evidence type="ECO:0000256" key="7">
    <source>
        <dbReference type="ARBA" id="ARBA00023204"/>
    </source>
</evidence>
<dbReference type="Pfam" id="PF01068">
    <property type="entry name" value="DNA_ligase_A_M"/>
    <property type="match status" value="1"/>
</dbReference>
<evidence type="ECO:0000256" key="1">
    <source>
        <dbReference type="ARBA" id="ARBA00007572"/>
    </source>
</evidence>
<evidence type="ECO:0000256" key="4">
    <source>
        <dbReference type="ARBA" id="ARBA00022763"/>
    </source>
</evidence>
<keyword evidence="3" id="KW-0547">Nucleotide-binding</keyword>
<keyword evidence="4" id="KW-0227">DNA damage</keyword>
<name>A0A0G0GZ03_9BACT</name>
<evidence type="ECO:0000256" key="2">
    <source>
        <dbReference type="ARBA" id="ARBA00022598"/>
    </source>
</evidence>
<dbReference type="GO" id="GO:0006273">
    <property type="term" value="P:lagging strand elongation"/>
    <property type="evidence" value="ECO:0007669"/>
    <property type="project" value="TreeGrafter"/>
</dbReference>
<reference evidence="9 10" key="1">
    <citation type="journal article" date="2015" name="Nature">
        <title>rRNA introns, odd ribosomes, and small enigmatic genomes across a large radiation of phyla.</title>
        <authorList>
            <person name="Brown C.T."/>
            <person name="Hug L.A."/>
            <person name="Thomas B.C."/>
            <person name="Sharon I."/>
            <person name="Castelle C.J."/>
            <person name="Singh A."/>
            <person name="Wilkins M.J."/>
            <person name="Williams K.H."/>
            <person name="Banfield J.F."/>
        </authorList>
    </citation>
    <scope>NUCLEOTIDE SEQUENCE [LARGE SCALE GENOMIC DNA]</scope>
</reference>
<evidence type="ECO:0000256" key="5">
    <source>
        <dbReference type="ARBA" id="ARBA00022840"/>
    </source>
</evidence>
<protein>
    <submittedName>
        <fullName evidence="9">Putative DNA ligase</fullName>
    </submittedName>
</protein>
<feature type="non-terminal residue" evidence="9">
    <location>
        <position position="491"/>
    </location>
</feature>
<dbReference type="PROSITE" id="PS50160">
    <property type="entry name" value="DNA_LIGASE_A3"/>
    <property type="match status" value="1"/>
</dbReference>
<feature type="domain" description="ATP-dependent DNA ligase family profile" evidence="8">
    <location>
        <begin position="358"/>
        <end position="478"/>
    </location>
</feature>
<accession>A0A0G0GZ03</accession>
<dbReference type="GO" id="GO:0006281">
    <property type="term" value="P:DNA repair"/>
    <property type="evidence" value="ECO:0007669"/>
    <property type="project" value="UniProtKB-KW"/>
</dbReference>
<dbReference type="GO" id="GO:0003910">
    <property type="term" value="F:DNA ligase (ATP) activity"/>
    <property type="evidence" value="ECO:0007669"/>
    <property type="project" value="InterPro"/>
</dbReference>
<dbReference type="PROSITE" id="PS00333">
    <property type="entry name" value="DNA_LIGASE_A2"/>
    <property type="match status" value="1"/>
</dbReference>
<dbReference type="GO" id="GO:0005524">
    <property type="term" value="F:ATP binding"/>
    <property type="evidence" value="ECO:0007669"/>
    <property type="project" value="UniProtKB-KW"/>
</dbReference>
<dbReference type="Gene3D" id="3.30.470.30">
    <property type="entry name" value="DNA ligase/mRNA capping enzyme"/>
    <property type="match status" value="1"/>
</dbReference>
<dbReference type="AlphaFoldDB" id="A0A0G0GZ03"/>
<dbReference type="Pfam" id="PF04675">
    <property type="entry name" value="DNA_ligase_A_N"/>
    <property type="match status" value="1"/>
</dbReference>
<comment type="caution">
    <text evidence="9">The sequence shown here is derived from an EMBL/GenBank/DDBJ whole genome shotgun (WGS) entry which is preliminary data.</text>
</comment>
<sequence>MQIKEFSQQLEILEKTSSRNEMTVILADFLRKLDKHEIRPVMYMLIGRIVPTYIPIEFNFSTKLLIRSLAEAFKMPVDGVKKMYGEKGDIGLVGAEMARQDSNKNGANTTINEIYDLLYELAISGGKGSQEIKKQIYIDLIKKFDPISVKFISRIITGDLRLGLSDKTILDAFSWIISGDKSHKVVLEQAYGVRADIGEIAELVLSGKMDELDKLEIVPGTPVASKLVQREKSVDAVFERLGDCYAQPKYDGLRTQIHFSKKDFAVAVKVSKSAKSSCMENYAFGFVEQKGEKEHVRIFSRNMEPLTDMFPDIVKVFENSKFDSIVLDGEAIGVDPKTGKFIAFQETSKRRRKYSVGEKAKSTPVKVFVFDVLCFDGKDLTKTGLRERLEILNKLEKFFAQQNVLAISNTQLVKSTEQLDKIFRDALDKGLEGIIAKDIESKYIPGTRTYDWIKLKANIEQGLIDTVDCVVLGYYYGRESVFQLYFISLKK</sequence>
<proteinExistence type="inferred from homology"/>
<evidence type="ECO:0000259" key="8">
    <source>
        <dbReference type="PROSITE" id="PS50160"/>
    </source>
</evidence>
<gene>
    <name evidence="9" type="ORF">US52_C0031G0008</name>
</gene>
<keyword evidence="7" id="KW-0234">DNA repair</keyword>